<evidence type="ECO:0000259" key="5">
    <source>
        <dbReference type="Pfam" id="PF04542"/>
    </source>
</evidence>
<proteinExistence type="inferred from homology"/>
<dbReference type="InterPro" id="IPR007627">
    <property type="entry name" value="RNA_pol_sigma70_r2"/>
</dbReference>
<feature type="domain" description="RNA polymerase sigma-70 region 2" evidence="5">
    <location>
        <begin position="30"/>
        <end position="91"/>
    </location>
</feature>
<evidence type="ECO:0000259" key="6">
    <source>
        <dbReference type="Pfam" id="PF08281"/>
    </source>
</evidence>
<dbReference type="Gene3D" id="1.10.10.10">
    <property type="entry name" value="Winged helix-like DNA-binding domain superfamily/Winged helix DNA-binding domain"/>
    <property type="match status" value="1"/>
</dbReference>
<organism evidence="7 8">
    <name type="scientific">Roseococcus suduntuyensis</name>
    <dbReference type="NCBI Taxonomy" id="455361"/>
    <lineage>
        <taxon>Bacteria</taxon>
        <taxon>Pseudomonadati</taxon>
        <taxon>Pseudomonadota</taxon>
        <taxon>Alphaproteobacteria</taxon>
        <taxon>Acetobacterales</taxon>
        <taxon>Roseomonadaceae</taxon>
        <taxon>Roseococcus</taxon>
    </lineage>
</organism>
<dbReference type="SUPFAM" id="SSF88946">
    <property type="entry name" value="Sigma2 domain of RNA polymerase sigma factors"/>
    <property type="match status" value="1"/>
</dbReference>
<dbReference type="NCBIfam" id="TIGR02937">
    <property type="entry name" value="sigma70-ECF"/>
    <property type="match status" value="1"/>
</dbReference>
<dbReference type="Pfam" id="PF04542">
    <property type="entry name" value="Sigma70_r2"/>
    <property type="match status" value="1"/>
</dbReference>
<dbReference type="InterPro" id="IPR039425">
    <property type="entry name" value="RNA_pol_sigma-70-like"/>
</dbReference>
<dbReference type="RefSeq" id="WP_184384139.1">
    <property type="nucleotide sequence ID" value="NZ_JACIDJ010000003.1"/>
</dbReference>
<dbReference type="InterPro" id="IPR013324">
    <property type="entry name" value="RNA_pol_sigma_r3/r4-like"/>
</dbReference>
<reference evidence="7 8" key="1">
    <citation type="submission" date="2020-08" db="EMBL/GenBank/DDBJ databases">
        <title>Genomic Encyclopedia of Type Strains, Phase IV (KMG-IV): sequencing the most valuable type-strain genomes for metagenomic binning, comparative biology and taxonomic classification.</title>
        <authorList>
            <person name="Goeker M."/>
        </authorList>
    </citation>
    <scope>NUCLEOTIDE SEQUENCE [LARGE SCALE GENOMIC DNA]</scope>
    <source>
        <strain evidence="7 8">DSM 19979</strain>
    </source>
</reference>
<keyword evidence="4" id="KW-0804">Transcription</keyword>
<evidence type="ECO:0000256" key="1">
    <source>
        <dbReference type="ARBA" id="ARBA00010641"/>
    </source>
</evidence>
<evidence type="ECO:0000256" key="3">
    <source>
        <dbReference type="ARBA" id="ARBA00023082"/>
    </source>
</evidence>
<dbReference type="InterPro" id="IPR036388">
    <property type="entry name" value="WH-like_DNA-bd_sf"/>
</dbReference>
<dbReference type="SUPFAM" id="SSF88659">
    <property type="entry name" value="Sigma3 and sigma4 domains of RNA polymerase sigma factors"/>
    <property type="match status" value="1"/>
</dbReference>
<keyword evidence="2" id="KW-0805">Transcription regulation</keyword>
<dbReference type="AlphaFoldDB" id="A0A840ADA4"/>
<dbReference type="GO" id="GO:0016987">
    <property type="term" value="F:sigma factor activity"/>
    <property type="evidence" value="ECO:0007669"/>
    <property type="project" value="UniProtKB-KW"/>
</dbReference>
<dbReference type="PANTHER" id="PTHR43133">
    <property type="entry name" value="RNA POLYMERASE ECF-TYPE SIGMA FACTO"/>
    <property type="match status" value="1"/>
</dbReference>
<dbReference type="GO" id="GO:0003677">
    <property type="term" value="F:DNA binding"/>
    <property type="evidence" value="ECO:0007669"/>
    <property type="project" value="InterPro"/>
</dbReference>
<evidence type="ECO:0000256" key="2">
    <source>
        <dbReference type="ARBA" id="ARBA00023015"/>
    </source>
</evidence>
<dbReference type="InterPro" id="IPR013249">
    <property type="entry name" value="RNA_pol_sigma70_r4_t2"/>
</dbReference>
<dbReference type="Gene3D" id="1.10.1740.10">
    <property type="match status" value="1"/>
</dbReference>
<protein>
    <submittedName>
        <fullName evidence="7">RNA polymerase sigma-70 factor (ECF subfamily)</fullName>
    </submittedName>
</protein>
<dbReference type="InterPro" id="IPR013325">
    <property type="entry name" value="RNA_pol_sigma_r2"/>
</dbReference>
<dbReference type="GO" id="GO:0006352">
    <property type="term" value="P:DNA-templated transcription initiation"/>
    <property type="evidence" value="ECO:0007669"/>
    <property type="project" value="InterPro"/>
</dbReference>
<sequence length="224" mass="24478">MPLPQDDQAEATMVDSAPEVSFHDLLVAALPALRQQALALTRNRADADDLVQTSVSSALAAQTSFQPGTNFGAWMARILRNRFLSNMRRRREIVDIEDAPASLLARSGGQEEGLAIQQLRHLIGKLPADHRLVLIMISVQGLSYEEASEQLNVPVGTLKCRVSRARAMLRRWLLGDDEAPKPRVTAPKTRARASVPAHALSALPAAPVMAKLGRDNGEAQLERR</sequence>
<evidence type="ECO:0000313" key="7">
    <source>
        <dbReference type="EMBL" id="MBB3898902.1"/>
    </source>
</evidence>
<comment type="caution">
    <text evidence="7">The sequence shown here is derived from an EMBL/GenBank/DDBJ whole genome shotgun (WGS) entry which is preliminary data.</text>
</comment>
<dbReference type="Pfam" id="PF08281">
    <property type="entry name" value="Sigma70_r4_2"/>
    <property type="match status" value="1"/>
</dbReference>
<evidence type="ECO:0000313" key="8">
    <source>
        <dbReference type="Proteomes" id="UP000553193"/>
    </source>
</evidence>
<dbReference type="InterPro" id="IPR014284">
    <property type="entry name" value="RNA_pol_sigma-70_dom"/>
</dbReference>
<feature type="domain" description="RNA polymerase sigma factor 70 region 4 type 2" evidence="6">
    <location>
        <begin position="117"/>
        <end position="169"/>
    </location>
</feature>
<comment type="similarity">
    <text evidence="1">Belongs to the sigma-70 factor family. ECF subfamily.</text>
</comment>
<name>A0A840ADA4_9PROT</name>
<accession>A0A840ADA4</accession>
<evidence type="ECO:0000256" key="4">
    <source>
        <dbReference type="ARBA" id="ARBA00023163"/>
    </source>
</evidence>
<dbReference type="EMBL" id="JACIDJ010000003">
    <property type="protein sequence ID" value="MBB3898902.1"/>
    <property type="molecule type" value="Genomic_DNA"/>
</dbReference>
<keyword evidence="8" id="KW-1185">Reference proteome</keyword>
<dbReference type="PANTHER" id="PTHR43133:SF25">
    <property type="entry name" value="RNA POLYMERASE SIGMA FACTOR RFAY-RELATED"/>
    <property type="match status" value="1"/>
</dbReference>
<keyword evidence="3" id="KW-0731">Sigma factor</keyword>
<gene>
    <name evidence="7" type="ORF">GGQ83_002345</name>
</gene>
<dbReference type="CDD" id="cd06171">
    <property type="entry name" value="Sigma70_r4"/>
    <property type="match status" value="1"/>
</dbReference>
<dbReference type="Proteomes" id="UP000553193">
    <property type="component" value="Unassembled WGS sequence"/>
</dbReference>